<dbReference type="EMBL" id="JACBYR010000001">
    <property type="protein sequence ID" value="NYE81347.1"/>
    <property type="molecule type" value="Genomic_DNA"/>
</dbReference>
<dbReference type="GO" id="GO:0016491">
    <property type="term" value="F:oxidoreductase activity"/>
    <property type="evidence" value="ECO:0007669"/>
    <property type="project" value="UniProtKB-KW"/>
</dbReference>
<protein>
    <submittedName>
        <fullName evidence="3">Aryl-alcohol dehydrogenase-like predicted oxidoreductase</fullName>
    </submittedName>
</protein>
<dbReference type="PANTHER" id="PTHR43364:SF4">
    <property type="entry name" value="NAD(P)-LINKED OXIDOREDUCTASE SUPERFAMILY PROTEIN"/>
    <property type="match status" value="1"/>
</dbReference>
<keyword evidence="4" id="KW-1185">Reference proteome</keyword>
<dbReference type="Pfam" id="PF00248">
    <property type="entry name" value="Aldo_ket_red"/>
    <property type="match status" value="1"/>
</dbReference>
<comment type="caution">
    <text evidence="3">The sequence shown here is derived from an EMBL/GenBank/DDBJ whole genome shotgun (WGS) entry which is preliminary data.</text>
</comment>
<name>A0A7Y9LKB1_9BURK</name>
<proteinExistence type="predicted"/>
<accession>A0A7Y9LKB1</accession>
<keyword evidence="1" id="KW-0560">Oxidoreductase</keyword>
<organism evidence="3 4">
    <name type="scientific">Pigmentiphaga litoralis</name>
    <dbReference type="NCBI Taxonomy" id="516702"/>
    <lineage>
        <taxon>Bacteria</taxon>
        <taxon>Pseudomonadati</taxon>
        <taxon>Pseudomonadota</taxon>
        <taxon>Betaproteobacteria</taxon>
        <taxon>Burkholderiales</taxon>
        <taxon>Alcaligenaceae</taxon>
        <taxon>Pigmentiphaga</taxon>
    </lineage>
</organism>
<dbReference type="InterPro" id="IPR023210">
    <property type="entry name" value="NADP_OxRdtase_dom"/>
</dbReference>
<dbReference type="AlphaFoldDB" id="A0A7Y9LKB1"/>
<gene>
    <name evidence="3" type="ORF">FHW18_000618</name>
</gene>
<dbReference type="InterPro" id="IPR050523">
    <property type="entry name" value="AKR_Detox_Biosynth"/>
</dbReference>
<dbReference type="GO" id="GO:0005829">
    <property type="term" value="C:cytosol"/>
    <property type="evidence" value="ECO:0007669"/>
    <property type="project" value="TreeGrafter"/>
</dbReference>
<dbReference type="InterPro" id="IPR036812">
    <property type="entry name" value="NAD(P)_OxRdtase_dom_sf"/>
</dbReference>
<evidence type="ECO:0000313" key="3">
    <source>
        <dbReference type="EMBL" id="NYE81347.1"/>
    </source>
</evidence>
<dbReference type="SUPFAM" id="SSF51430">
    <property type="entry name" value="NAD(P)-linked oxidoreductase"/>
    <property type="match status" value="1"/>
</dbReference>
<dbReference type="CDD" id="cd19080">
    <property type="entry name" value="AKR_AKR9A_9B"/>
    <property type="match status" value="1"/>
</dbReference>
<dbReference type="RefSeq" id="WP_179583300.1">
    <property type="nucleotide sequence ID" value="NZ_JACBYR010000001.1"/>
</dbReference>
<dbReference type="PANTHER" id="PTHR43364">
    <property type="entry name" value="NADH-SPECIFIC METHYLGLYOXAL REDUCTASE-RELATED"/>
    <property type="match status" value="1"/>
</dbReference>
<feature type="domain" description="NADP-dependent oxidoreductase" evidence="2">
    <location>
        <begin position="16"/>
        <end position="321"/>
    </location>
</feature>
<reference evidence="3 4" key="1">
    <citation type="submission" date="2020-07" db="EMBL/GenBank/DDBJ databases">
        <title>Genomic Encyclopedia of Type Strains, Phase IV (KMG-V): Genome sequencing to study the core and pangenomes of soil and plant-associated prokaryotes.</title>
        <authorList>
            <person name="Whitman W."/>
        </authorList>
    </citation>
    <scope>NUCLEOTIDE SEQUENCE [LARGE SCALE GENOMIC DNA]</scope>
    <source>
        <strain evidence="3 4">SAS40</strain>
    </source>
</reference>
<sequence length="354" mass="37681">MNFLTFGRRSGLRVSELAFGTGNFGTGWGHGAERDEARAMFDGYLDAGGNFLDTADTYQAGQSEVLLGEFIKGQRDDLVVATKYTMGALPGGGAGVSATGNSRKNMMRSVDASLTRLGTDYIDLLWTHLPDGVTPMEEILRGFDDLVRSGKILYAGLSNFPAWRVARADLLAELRGWAPLAGIQIEYSLAERTPDRELLPMAEALGLGVATWSPLGGGFLTGKYRNQDANADARLTKLGMLVHTETNARQTALLDAVTSVAAQVDAPATHVAIAWLLARARRSTTGIVPILGSRTRAQFDATIGALALKLDDTQLQQLDDASAIPLGVPHDQAASSTASLNGRKTVAPRVVPVV</sequence>
<evidence type="ECO:0000313" key="4">
    <source>
        <dbReference type="Proteomes" id="UP000542125"/>
    </source>
</evidence>
<dbReference type="Gene3D" id="3.20.20.100">
    <property type="entry name" value="NADP-dependent oxidoreductase domain"/>
    <property type="match status" value="1"/>
</dbReference>
<evidence type="ECO:0000259" key="2">
    <source>
        <dbReference type="Pfam" id="PF00248"/>
    </source>
</evidence>
<dbReference type="Proteomes" id="UP000542125">
    <property type="component" value="Unassembled WGS sequence"/>
</dbReference>
<evidence type="ECO:0000256" key="1">
    <source>
        <dbReference type="ARBA" id="ARBA00023002"/>
    </source>
</evidence>